<evidence type="ECO:0000256" key="3">
    <source>
        <dbReference type="ARBA" id="ARBA00022448"/>
    </source>
</evidence>
<organism evidence="15 16">
    <name type="scientific">Potamilus streckersoni</name>
    <dbReference type="NCBI Taxonomy" id="2493646"/>
    <lineage>
        <taxon>Eukaryota</taxon>
        <taxon>Metazoa</taxon>
        <taxon>Spiralia</taxon>
        <taxon>Lophotrochozoa</taxon>
        <taxon>Mollusca</taxon>
        <taxon>Bivalvia</taxon>
        <taxon>Autobranchia</taxon>
        <taxon>Heteroconchia</taxon>
        <taxon>Palaeoheterodonta</taxon>
        <taxon>Unionida</taxon>
        <taxon>Unionoidea</taxon>
        <taxon>Unionidae</taxon>
        <taxon>Ambleminae</taxon>
        <taxon>Lampsilini</taxon>
        <taxon>Potamilus</taxon>
    </lineage>
</organism>
<evidence type="ECO:0008006" key="17">
    <source>
        <dbReference type="Google" id="ProtNLM"/>
    </source>
</evidence>
<dbReference type="PROSITE" id="PS50893">
    <property type="entry name" value="ABC_TRANSPORTER_2"/>
    <property type="match status" value="2"/>
</dbReference>
<evidence type="ECO:0000256" key="9">
    <source>
        <dbReference type="ARBA" id="ARBA00023136"/>
    </source>
</evidence>
<dbReference type="InterPro" id="IPR017871">
    <property type="entry name" value="ABC_transporter-like_CS"/>
</dbReference>
<feature type="transmembrane region" description="Helical" evidence="12">
    <location>
        <begin position="67"/>
        <end position="88"/>
    </location>
</feature>
<feature type="transmembrane region" description="Helical" evidence="12">
    <location>
        <begin position="1091"/>
        <end position="1112"/>
    </location>
</feature>
<dbReference type="PROSITE" id="PS00211">
    <property type="entry name" value="ABC_TRANSPORTER_1"/>
    <property type="match status" value="2"/>
</dbReference>
<dbReference type="CDD" id="cd03250">
    <property type="entry name" value="ABCC_MRP_domain1"/>
    <property type="match status" value="1"/>
</dbReference>
<evidence type="ECO:0000313" key="16">
    <source>
        <dbReference type="Proteomes" id="UP001195483"/>
    </source>
</evidence>
<evidence type="ECO:0000256" key="7">
    <source>
        <dbReference type="ARBA" id="ARBA00022840"/>
    </source>
</evidence>
<proteinExistence type="inferred from homology"/>
<feature type="transmembrane region" description="Helical" evidence="12">
    <location>
        <begin position="100"/>
        <end position="119"/>
    </location>
</feature>
<reference evidence="15" key="3">
    <citation type="submission" date="2023-05" db="EMBL/GenBank/DDBJ databases">
        <authorList>
            <person name="Smith C.H."/>
        </authorList>
    </citation>
    <scope>NUCLEOTIDE SEQUENCE</scope>
    <source>
        <strain evidence="15">CHS0354</strain>
        <tissue evidence="15">Mantle</tissue>
    </source>
</reference>
<dbReference type="PRINTS" id="PR01092">
    <property type="entry name" value="SULFNYLUREAR"/>
</dbReference>
<evidence type="ECO:0000256" key="8">
    <source>
        <dbReference type="ARBA" id="ARBA00022989"/>
    </source>
</evidence>
<feature type="transmembrane region" description="Helical" evidence="12">
    <location>
        <begin position="480"/>
        <end position="497"/>
    </location>
</feature>
<evidence type="ECO:0000256" key="5">
    <source>
        <dbReference type="ARBA" id="ARBA00022737"/>
    </source>
</evidence>
<feature type="transmembrane region" description="Helical" evidence="12">
    <location>
        <begin position="451"/>
        <end position="474"/>
    </location>
</feature>
<keyword evidence="6" id="KW-0547">Nucleotide-binding</keyword>
<accession>A0AAE0RNA1</accession>
<feature type="transmembrane region" description="Helical" evidence="12">
    <location>
        <begin position="552"/>
        <end position="585"/>
    </location>
</feature>
<dbReference type="CDD" id="cd18602">
    <property type="entry name" value="ABC_6TM_SUR1_D2_like"/>
    <property type="match status" value="1"/>
</dbReference>
<dbReference type="Pfam" id="PF00664">
    <property type="entry name" value="ABC_membrane"/>
    <property type="match status" value="2"/>
</dbReference>
<feature type="transmembrane region" description="Helical" evidence="12">
    <location>
        <begin position="1339"/>
        <end position="1359"/>
    </location>
</feature>
<dbReference type="GO" id="GO:0005886">
    <property type="term" value="C:plasma membrane"/>
    <property type="evidence" value="ECO:0007669"/>
    <property type="project" value="UniProtKB-ARBA"/>
</dbReference>
<gene>
    <name evidence="15" type="ORF">CHS0354_024292</name>
</gene>
<sequence>MGFCGSVERSFSVEKGVFSNVCFVDILNLIPHAILLIVTLMVLVIWRQSVFGRLKVKTWVHFQVHTSRYLFTFILILVNCIEITEAFISDYLDPAAARYHVILLPCIDLLSSVASIVFYHNVEMWNSPRFLLVLLMYWVSALTLKIIRILSMITNDIGLGHMRAWLTATDAFVYGILLCLELNVLRVQRYAFFAKPKRVRPPEELEHVTYRQSFVNLFSKCTFWWVTDFLIQGFKHPIDSHQLGKLPKSEQAITQYNKLWIAFEEEKFKASQKNTEPSLHRIYLKAFWPVLLLAGLYRLIGDVLAFIGPWCIEMIVDFAYAVVENKTAITSCPSAVPYSVGQNTTNMTMAAGKSNDACQHPHPFYISVSGFMSNGYTLCALLFIVTLIQHTLLQNHHYLVIREGVRLRSALQAMIYTKSLKLSSLVISGGTTTLGQIMNHMTMDASSLMSLFFYIHYIWATPLQLVIALILMYFKLGISAVIGGLLVIISAPFQIMIGRGMSKMQKKVMQQADRRVKSSNEMVQGMKVIKLLAWESIFFKEISDTRKVEVKYLFYIAVFRALFTFVGTSVTALGTMLTFVLYSYLEDTPLTAGKAMSTLALFNILSVPLVVFVLFTTAVITANVSAKRLIPYFLAQEVEGMHGHETHRSSSINSDSGLEHIQMEPLVHAGIRKSCDSLAGSIASLNSNAPHMLHHTCKSSNASLQDILDHHSKRHCLTRPASSIGLSVSDQSEHRRHRHSSCCIEDTEVTDNHSITLDSNCAVEIKDGRYSWDLKTKALTLKDINIKIPAEKLTIIVGPVGSGKTSLLSAMLGEMLTVSGSMEWSRNCRISYVAQRPWLLNTTLKENILFGQTYVWRRYKKVIDACALQPDIAMLPVGENTEIGEKGVNLSGGQKQRISIARALYSHTDTVLLDDPLSALDVHVGRHVFEEVIIRKLLKRRKTVILVTHQLQYLNFAHHLIVMKDGEIQYQGKLVDVKKNDPDLYSSWRKALKEASIQETKKEQAEPLEDVIIEGQKEQQSYLAQMSVESNFSDTVSQRHISQGEETGIDGKLLEDVDEEKEEDLNEESLPSGKLIKKEHREIGAVKMSVYLCYLKACGILLCIFVALMLLLNQGLLVSTNFWLSLWSSASTESYDNQQTNSTTAFNNSHYLHVYVILFVFAVASTLASGMILQFTGVRGARCLHDNLLTTILNVPIRFFETNPSGRIINRFSSDVSQIDQKIPGTWDALLRCCLAVFSAIIVNSIGTPYFILAAIPLIISYYCLQVFYRATSRELQRLDSVTKSPIFSQFSETLNGLMTIRAYRAQTRFLNETLARIDSNVAPFLFNQTANRWLGIRLDYMGAVLVFIASIASLMSGVKGNTNPAFIGLCIAYALMVSNYLNWIVRNVAELEMLMNSTERVDEYIKLQREPQSSRDDNPDKDWPKEGEIHFKNVSLTYDTGLDPVVMGVSFSVRPGEKIGVCGRTGSGKTSLTLALFRMIKITEGEIIIDGRDISKVPLSVLRSKLAIIPQDPVLFTGTVRHNLDPLGEIPDTKLWEALQTVELKDTIETLEGQLDAFVSEGGENFSVGQKQLFCLARAFLRNNTILVLDEATASIDLETDNKLQHVVSNVFRDKTVITIAHRISTIMKYDCVMVMDMGKVVEFDTPHNLMEDSCSHFYGLVHQTRKG</sequence>
<feature type="transmembrane region" description="Helical" evidence="12">
    <location>
        <begin position="131"/>
        <end position="153"/>
    </location>
</feature>
<dbReference type="InterPro" id="IPR036640">
    <property type="entry name" value="ABC1_TM_sf"/>
</dbReference>
<name>A0AAE0RNA1_9BIVA</name>
<feature type="transmembrane region" description="Helical" evidence="12">
    <location>
        <begin position="26"/>
        <end position="46"/>
    </location>
</feature>
<dbReference type="Pfam" id="PF00005">
    <property type="entry name" value="ABC_tran"/>
    <property type="match status" value="2"/>
</dbReference>
<comment type="subcellular location">
    <subcellularLocation>
        <location evidence="1">Membrane</location>
        <topology evidence="1">Multi-pass membrane protein</topology>
    </subcellularLocation>
</comment>
<dbReference type="EMBL" id="JAEAOA010001440">
    <property type="protein sequence ID" value="KAK3576683.1"/>
    <property type="molecule type" value="Genomic_DNA"/>
</dbReference>
<dbReference type="FunFam" id="3.40.50.300:FF:000163">
    <property type="entry name" value="Multidrug resistance-associated protein member 4"/>
    <property type="match status" value="1"/>
</dbReference>
<dbReference type="FunFam" id="1.20.1560.10:FF:000006">
    <property type="entry name" value="ATP-binding cassette, sub-family C (CFTR/MRP), member 9"/>
    <property type="match status" value="1"/>
</dbReference>
<comment type="similarity">
    <text evidence="2">Belongs to the ABC transporter superfamily. ABCC family. Conjugate transporter (TC 3.A.1.208) subfamily.</text>
</comment>
<comment type="caution">
    <text evidence="15">The sequence shown here is derived from an EMBL/GenBank/DDBJ whole genome shotgun (WGS) entry which is preliminary data.</text>
</comment>
<keyword evidence="8 12" id="KW-1133">Transmembrane helix</keyword>
<dbReference type="GO" id="GO:0032991">
    <property type="term" value="C:protein-containing complex"/>
    <property type="evidence" value="ECO:0007669"/>
    <property type="project" value="UniProtKB-ARBA"/>
</dbReference>
<evidence type="ECO:0000256" key="4">
    <source>
        <dbReference type="ARBA" id="ARBA00022692"/>
    </source>
</evidence>
<dbReference type="PANTHER" id="PTHR24223">
    <property type="entry name" value="ATP-BINDING CASSETTE SUB-FAMILY C"/>
    <property type="match status" value="1"/>
</dbReference>
<feature type="transmembrane region" description="Helical" evidence="12">
    <location>
        <begin position="597"/>
        <end position="620"/>
    </location>
</feature>
<feature type="domain" description="ABC transmembrane type-1" evidence="14">
    <location>
        <begin position="292"/>
        <end position="621"/>
    </location>
</feature>
<protein>
    <recommendedName>
        <fullName evidence="17">ATP-binding cassette sub-family C member 9</fullName>
    </recommendedName>
</protein>
<dbReference type="InterPro" id="IPR027417">
    <property type="entry name" value="P-loop_NTPase"/>
</dbReference>
<dbReference type="GO" id="GO:0008281">
    <property type="term" value="F:sulfonylurea receptor activity"/>
    <property type="evidence" value="ECO:0007669"/>
    <property type="project" value="InterPro"/>
</dbReference>
<dbReference type="CDD" id="cd18591">
    <property type="entry name" value="ABC_6TM_SUR1_D1_like"/>
    <property type="match status" value="1"/>
</dbReference>
<dbReference type="GO" id="GO:0006813">
    <property type="term" value="P:potassium ion transport"/>
    <property type="evidence" value="ECO:0007669"/>
    <property type="project" value="InterPro"/>
</dbReference>
<evidence type="ECO:0000256" key="1">
    <source>
        <dbReference type="ARBA" id="ARBA00004141"/>
    </source>
</evidence>
<evidence type="ECO:0000256" key="10">
    <source>
        <dbReference type="ARBA" id="ARBA00023170"/>
    </source>
</evidence>
<dbReference type="GO" id="GO:0005524">
    <property type="term" value="F:ATP binding"/>
    <property type="evidence" value="ECO:0007669"/>
    <property type="project" value="UniProtKB-KW"/>
</dbReference>
<feature type="transmembrane region" description="Helical" evidence="12">
    <location>
        <begin position="1229"/>
        <end position="1246"/>
    </location>
</feature>
<reference evidence="15" key="1">
    <citation type="journal article" date="2021" name="Genome Biol. Evol.">
        <title>A High-Quality Reference Genome for a Parasitic Bivalve with Doubly Uniparental Inheritance (Bivalvia: Unionida).</title>
        <authorList>
            <person name="Smith C.H."/>
        </authorList>
    </citation>
    <scope>NUCLEOTIDE SEQUENCE</scope>
    <source>
        <strain evidence="15">CHS0354</strain>
    </source>
</reference>
<dbReference type="InterPro" id="IPR050173">
    <property type="entry name" value="ABC_transporter_C-like"/>
</dbReference>
<dbReference type="InterPro" id="IPR003439">
    <property type="entry name" value="ABC_transporter-like_ATP-bd"/>
</dbReference>
<dbReference type="InterPro" id="IPR003593">
    <property type="entry name" value="AAA+_ATPase"/>
</dbReference>
<dbReference type="Gene3D" id="1.20.1560.10">
    <property type="entry name" value="ABC transporter type 1, transmembrane domain"/>
    <property type="match status" value="2"/>
</dbReference>
<dbReference type="Gene3D" id="3.40.50.300">
    <property type="entry name" value="P-loop containing nucleotide triphosphate hydrolases"/>
    <property type="match status" value="2"/>
</dbReference>
<dbReference type="SUPFAM" id="SSF52540">
    <property type="entry name" value="P-loop containing nucleoside triphosphate hydrolases"/>
    <property type="match status" value="2"/>
</dbReference>
<evidence type="ECO:0000259" key="13">
    <source>
        <dbReference type="PROSITE" id="PS50893"/>
    </source>
</evidence>
<keyword evidence="3" id="KW-0813">Transport</keyword>
<keyword evidence="9 12" id="KW-0472">Membrane</keyword>
<feature type="domain" description="ABC transmembrane type-1" evidence="14">
    <location>
        <begin position="1104"/>
        <end position="1394"/>
    </location>
</feature>
<dbReference type="Proteomes" id="UP001195483">
    <property type="component" value="Unassembled WGS sequence"/>
</dbReference>
<evidence type="ECO:0000256" key="12">
    <source>
        <dbReference type="SAM" id="Phobius"/>
    </source>
</evidence>
<dbReference type="InterPro" id="IPR000388">
    <property type="entry name" value="ABCC8/9"/>
</dbReference>
<dbReference type="SUPFAM" id="SSF90123">
    <property type="entry name" value="ABC transporter transmembrane region"/>
    <property type="match status" value="2"/>
</dbReference>
<keyword evidence="16" id="KW-1185">Reference proteome</keyword>
<feature type="transmembrane region" description="Helical" evidence="12">
    <location>
        <begin position="1252"/>
        <end position="1269"/>
    </location>
</feature>
<evidence type="ECO:0000256" key="11">
    <source>
        <dbReference type="ARBA" id="ARBA00023180"/>
    </source>
</evidence>
<dbReference type="FunFam" id="3.40.50.300:FF:002366">
    <property type="entry name" value="Uncharacterized protein"/>
    <property type="match status" value="1"/>
</dbReference>
<feature type="transmembrane region" description="Helical" evidence="12">
    <location>
        <begin position="364"/>
        <end position="388"/>
    </location>
</feature>
<dbReference type="PROSITE" id="PS50929">
    <property type="entry name" value="ABC_TM1F"/>
    <property type="match status" value="2"/>
</dbReference>
<dbReference type="SMART" id="SM00382">
    <property type="entry name" value="AAA"/>
    <property type="match status" value="2"/>
</dbReference>
<keyword evidence="5" id="KW-0677">Repeat</keyword>
<evidence type="ECO:0000256" key="2">
    <source>
        <dbReference type="ARBA" id="ARBA00009726"/>
    </source>
</evidence>
<feature type="transmembrane region" description="Helical" evidence="12">
    <location>
        <begin position="1152"/>
        <end position="1173"/>
    </location>
</feature>
<feature type="transmembrane region" description="Helical" evidence="12">
    <location>
        <begin position="165"/>
        <end position="185"/>
    </location>
</feature>
<evidence type="ECO:0000259" key="14">
    <source>
        <dbReference type="PROSITE" id="PS50929"/>
    </source>
</evidence>
<keyword evidence="4 12" id="KW-0812">Transmembrane</keyword>
<keyword evidence="11" id="KW-0325">Glycoprotein</keyword>
<reference evidence="15" key="2">
    <citation type="journal article" date="2021" name="Genome Biol. Evol.">
        <title>Developing a high-quality reference genome for a parasitic bivalve with doubly uniparental inheritance (Bivalvia: Unionida).</title>
        <authorList>
            <person name="Smith C.H."/>
        </authorList>
    </citation>
    <scope>NUCLEOTIDE SEQUENCE</scope>
    <source>
        <strain evidence="15">CHS0354</strain>
        <tissue evidence="15">Mantle</tissue>
    </source>
</reference>
<evidence type="ECO:0000256" key="6">
    <source>
        <dbReference type="ARBA" id="ARBA00022741"/>
    </source>
</evidence>
<dbReference type="FunFam" id="1.20.1560.10:FF:000010">
    <property type="entry name" value="Multidrug resistance-associated ABC transporter"/>
    <property type="match status" value="1"/>
</dbReference>
<dbReference type="GO" id="GO:0140359">
    <property type="term" value="F:ABC-type transporter activity"/>
    <property type="evidence" value="ECO:0007669"/>
    <property type="project" value="InterPro"/>
</dbReference>
<keyword evidence="10" id="KW-0675">Receptor</keyword>
<keyword evidence="7" id="KW-0067">ATP-binding</keyword>
<feature type="domain" description="ABC transporter" evidence="13">
    <location>
        <begin position="1430"/>
        <end position="1664"/>
    </location>
</feature>
<dbReference type="CDD" id="cd03244">
    <property type="entry name" value="ABCC_MRP_domain2"/>
    <property type="match status" value="1"/>
</dbReference>
<dbReference type="InterPro" id="IPR011527">
    <property type="entry name" value="ABC1_TM_dom"/>
</dbReference>
<feature type="domain" description="ABC transporter" evidence="13">
    <location>
        <begin position="763"/>
        <end position="990"/>
    </location>
</feature>
<dbReference type="GO" id="GO:0016887">
    <property type="term" value="F:ATP hydrolysis activity"/>
    <property type="evidence" value="ECO:0007669"/>
    <property type="project" value="InterPro"/>
</dbReference>
<dbReference type="PANTHER" id="PTHR24223:SF461">
    <property type="entry name" value="ATP-BINDING CASSETTE SUB-FAMILY C MEMBER SUR"/>
    <property type="match status" value="1"/>
</dbReference>
<evidence type="ECO:0000313" key="15">
    <source>
        <dbReference type="EMBL" id="KAK3576683.1"/>
    </source>
</evidence>
<feature type="transmembrane region" description="Helical" evidence="12">
    <location>
        <begin position="1365"/>
        <end position="1386"/>
    </location>
</feature>